<evidence type="ECO:0000256" key="1">
    <source>
        <dbReference type="SAM" id="MobiDB-lite"/>
    </source>
</evidence>
<evidence type="ECO:0000313" key="2">
    <source>
        <dbReference type="EMBL" id="KZZ95293.1"/>
    </source>
</evidence>
<comment type="caution">
    <text evidence="2">The sequence shown here is derived from an EMBL/GenBank/DDBJ whole genome shotgun (WGS) entry which is preliminary data.</text>
</comment>
<dbReference type="AlphaFoldDB" id="A0A162ILW3"/>
<protein>
    <submittedName>
        <fullName evidence="2">Uncharacterized protein</fullName>
    </submittedName>
</protein>
<sequence>MGSVGFNDHKKLEAAIELAKSFKRGKSVEKSSGRKPGDHGKAWDASRFLRSETSPAPIPPSQRRNADDALIKGWNIDGMSAAKSQLARSAMDFLGRVDQRREAGQTLCLPVEKNDNGELENAPSLAIAEPIHQNLVDFVQKGRTDAQIIEQPLQAAQTPRLPTQKSGTRNVEDMPGRAIAKTLQIDLVDFAQKGRTNHVDADTDTVDQSLQAISTINLPAEKKDHIQEETDAKNAHELSEMLDLLSFEETKPEPEDASSGSILEIFQALLAEHNKDSQELVMGERSCAKLSTGSKGLDATAPAFVPSPSPKIEELPFPGHFGTLRDGDSRGNWPIQKQPAPLEQVVPVTYTVWLPVAPMVKNNLTTNSDERCPKVEPIRGLSTSQWATAPEV</sequence>
<accession>A0A162ILW3</accession>
<feature type="compositionally biased region" description="Basic and acidic residues" evidence="1">
    <location>
        <begin position="26"/>
        <end position="50"/>
    </location>
</feature>
<dbReference type="EMBL" id="AZGY01000009">
    <property type="protein sequence ID" value="KZZ95293.1"/>
    <property type="molecule type" value="Genomic_DNA"/>
</dbReference>
<feature type="region of interest" description="Disordered" evidence="1">
    <location>
        <begin position="23"/>
        <end position="65"/>
    </location>
</feature>
<reference evidence="2 3" key="1">
    <citation type="journal article" date="2016" name="Genome Biol. Evol.">
        <title>Divergent and convergent evolution of fungal pathogenicity.</title>
        <authorList>
            <person name="Shang Y."/>
            <person name="Xiao G."/>
            <person name="Zheng P."/>
            <person name="Cen K."/>
            <person name="Zhan S."/>
            <person name="Wang C."/>
        </authorList>
    </citation>
    <scope>NUCLEOTIDE SEQUENCE [LARGE SCALE GENOMIC DNA]</scope>
    <source>
        <strain evidence="2 3">RCEF 2490</strain>
    </source>
</reference>
<evidence type="ECO:0000313" key="3">
    <source>
        <dbReference type="Proteomes" id="UP000078544"/>
    </source>
</evidence>
<proteinExistence type="predicted"/>
<organism evidence="2 3">
    <name type="scientific">Moelleriella libera RCEF 2490</name>
    <dbReference type="NCBI Taxonomy" id="1081109"/>
    <lineage>
        <taxon>Eukaryota</taxon>
        <taxon>Fungi</taxon>
        <taxon>Dikarya</taxon>
        <taxon>Ascomycota</taxon>
        <taxon>Pezizomycotina</taxon>
        <taxon>Sordariomycetes</taxon>
        <taxon>Hypocreomycetidae</taxon>
        <taxon>Hypocreales</taxon>
        <taxon>Clavicipitaceae</taxon>
        <taxon>Moelleriella</taxon>
    </lineage>
</organism>
<gene>
    <name evidence="2" type="ORF">AAL_04524</name>
</gene>
<keyword evidence="3" id="KW-1185">Reference proteome</keyword>
<name>A0A162ILW3_9HYPO</name>
<dbReference type="Proteomes" id="UP000078544">
    <property type="component" value="Unassembled WGS sequence"/>
</dbReference>